<gene>
    <name evidence="8" type="ORF">CALK_0207</name>
</gene>
<feature type="transmembrane region" description="Helical" evidence="7">
    <location>
        <begin position="142"/>
        <end position="162"/>
    </location>
</feature>
<proteinExistence type="predicted"/>
<sequence length="440" mass="47229">MSSFQRDTVSVLLGEPRRAVRILSIPIAFSLLIQTLYNIVDGIWVSGIPEYGDDALAAVGVFFPVFMILMAFASGIGIGGGAAISRKIGEKKSGDAGGAAVLTYLLTGAILTLLILGILPVFRPIMVGIAGCETIGEMAYRYGRILLLGSPFLAFTIISNAILKAEGDAKRSMLLMSAASLINIGADPLFIYTFDLGYTGAAWATVFSFACAAALSGYWLWIRQDTHITFTVKTETPKSTIIGDILRVGIPTALAQTAISVAAAGIMRLITLVGDGAHLAAYTSCWRVLMFINIPAFGLAGATLSVIGAAYGEENPAKMKSAYFYAIQTGLKIQGVLALCVFLFAEHIALIFSYADDSAHLRPLIATILRYLSPVFAFSPMGIITSAMFRSIKRGGRSLVASLLRTVILQLFFHGSLPYTFPTVLREYGLALPWEIFWQS</sequence>
<keyword evidence="2" id="KW-0813">Transport</keyword>
<dbReference type="NCBIfam" id="TIGR00797">
    <property type="entry name" value="matE"/>
    <property type="match status" value="1"/>
</dbReference>
<feature type="transmembrane region" description="Helical" evidence="7">
    <location>
        <begin position="290"/>
        <end position="312"/>
    </location>
</feature>
<feature type="transmembrane region" description="Helical" evidence="7">
    <location>
        <begin position="20"/>
        <end position="40"/>
    </location>
</feature>
<evidence type="ECO:0000256" key="6">
    <source>
        <dbReference type="ARBA" id="ARBA00023136"/>
    </source>
</evidence>
<reference evidence="8 9" key="1">
    <citation type="journal article" date="2013" name="Environ. Microbiol.">
        <title>Genome analysis of Chitinivibrio alkaliphilus gen. nov., sp. nov., a novel extremely haloalkaliphilic anaerobic chitinolytic bacterium from the candidate phylum Termite Group 3.</title>
        <authorList>
            <person name="Sorokin D.Y."/>
            <person name="Gumerov V.M."/>
            <person name="Rakitin A.L."/>
            <person name="Beletsky A.V."/>
            <person name="Damste J.S."/>
            <person name="Muyzer G."/>
            <person name="Mardanov A.V."/>
            <person name="Ravin N.V."/>
        </authorList>
    </citation>
    <scope>NUCLEOTIDE SEQUENCE [LARGE SCALE GENOMIC DNA]</scope>
    <source>
        <strain evidence="8 9">ACht1</strain>
    </source>
</reference>
<dbReference type="InterPro" id="IPR048279">
    <property type="entry name" value="MdtK-like"/>
</dbReference>
<feature type="transmembrane region" description="Helical" evidence="7">
    <location>
        <begin position="60"/>
        <end position="84"/>
    </location>
</feature>
<feature type="transmembrane region" description="Helical" evidence="7">
    <location>
        <begin position="96"/>
        <end position="122"/>
    </location>
</feature>
<evidence type="ECO:0000256" key="5">
    <source>
        <dbReference type="ARBA" id="ARBA00022989"/>
    </source>
</evidence>
<dbReference type="EMBL" id="ASJR01000001">
    <property type="protein sequence ID" value="ERP39404.1"/>
    <property type="molecule type" value="Genomic_DNA"/>
</dbReference>
<name>U7DAI0_9BACT</name>
<dbReference type="STRING" id="1313304.CALK_0207"/>
<comment type="subcellular location">
    <subcellularLocation>
        <location evidence="1">Cell membrane</location>
        <topology evidence="1">Multi-pass membrane protein</topology>
    </subcellularLocation>
</comment>
<keyword evidence="3" id="KW-1003">Cell membrane</keyword>
<keyword evidence="4 7" id="KW-0812">Transmembrane</keyword>
<evidence type="ECO:0000313" key="8">
    <source>
        <dbReference type="EMBL" id="ERP39404.1"/>
    </source>
</evidence>
<feature type="transmembrane region" description="Helical" evidence="7">
    <location>
        <begin position="248"/>
        <end position="270"/>
    </location>
</feature>
<dbReference type="GO" id="GO:0015297">
    <property type="term" value="F:antiporter activity"/>
    <property type="evidence" value="ECO:0007669"/>
    <property type="project" value="InterPro"/>
</dbReference>
<evidence type="ECO:0000256" key="3">
    <source>
        <dbReference type="ARBA" id="ARBA00022475"/>
    </source>
</evidence>
<keyword evidence="9" id="KW-1185">Reference proteome</keyword>
<dbReference type="AlphaFoldDB" id="U7DAI0"/>
<dbReference type="PIRSF" id="PIRSF006603">
    <property type="entry name" value="DinF"/>
    <property type="match status" value="1"/>
</dbReference>
<evidence type="ECO:0000256" key="1">
    <source>
        <dbReference type="ARBA" id="ARBA00004651"/>
    </source>
</evidence>
<dbReference type="PANTHER" id="PTHR43549:SF2">
    <property type="entry name" value="MULTIDRUG RESISTANCE PROTEIN NORM-RELATED"/>
    <property type="match status" value="1"/>
</dbReference>
<dbReference type="GO" id="GO:0005886">
    <property type="term" value="C:plasma membrane"/>
    <property type="evidence" value="ECO:0007669"/>
    <property type="project" value="UniProtKB-SubCell"/>
</dbReference>
<dbReference type="Proteomes" id="UP000017148">
    <property type="component" value="Unassembled WGS sequence"/>
</dbReference>
<evidence type="ECO:0000256" key="7">
    <source>
        <dbReference type="SAM" id="Phobius"/>
    </source>
</evidence>
<dbReference type="GO" id="GO:0042910">
    <property type="term" value="F:xenobiotic transmembrane transporter activity"/>
    <property type="evidence" value="ECO:0007669"/>
    <property type="project" value="InterPro"/>
</dbReference>
<keyword evidence="5 7" id="KW-1133">Transmembrane helix</keyword>
<accession>U7DAI0</accession>
<feature type="transmembrane region" description="Helical" evidence="7">
    <location>
        <begin position="174"/>
        <end position="194"/>
    </location>
</feature>
<evidence type="ECO:0000256" key="4">
    <source>
        <dbReference type="ARBA" id="ARBA00022692"/>
    </source>
</evidence>
<dbReference type="PANTHER" id="PTHR43549">
    <property type="entry name" value="MULTIDRUG RESISTANCE PROTEIN YPNP-RELATED"/>
    <property type="match status" value="1"/>
</dbReference>
<feature type="transmembrane region" description="Helical" evidence="7">
    <location>
        <begin position="367"/>
        <end position="387"/>
    </location>
</feature>
<feature type="transmembrane region" description="Helical" evidence="7">
    <location>
        <begin position="200"/>
        <end position="221"/>
    </location>
</feature>
<dbReference type="Pfam" id="PF01554">
    <property type="entry name" value="MatE"/>
    <property type="match status" value="2"/>
</dbReference>
<dbReference type="InterPro" id="IPR002528">
    <property type="entry name" value="MATE_fam"/>
</dbReference>
<feature type="transmembrane region" description="Helical" evidence="7">
    <location>
        <begin position="333"/>
        <end position="355"/>
    </location>
</feature>
<dbReference type="InterPro" id="IPR052031">
    <property type="entry name" value="Membrane_Transporter-Flippase"/>
</dbReference>
<evidence type="ECO:0000256" key="2">
    <source>
        <dbReference type="ARBA" id="ARBA00022448"/>
    </source>
</evidence>
<organism evidence="8 9">
    <name type="scientific">Chitinivibrio alkaliphilus ACht1</name>
    <dbReference type="NCBI Taxonomy" id="1313304"/>
    <lineage>
        <taxon>Bacteria</taxon>
        <taxon>Pseudomonadati</taxon>
        <taxon>Fibrobacterota</taxon>
        <taxon>Chitinivibrionia</taxon>
        <taxon>Chitinivibrionales</taxon>
        <taxon>Chitinivibrionaceae</taxon>
        <taxon>Chitinivibrio</taxon>
    </lineage>
</organism>
<evidence type="ECO:0000313" key="9">
    <source>
        <dbReference type="Proteomes" id="UP000017148"/>
    </source>
</evidence>
<comment type="caution">
    <text evidence="8">The sequence shown here is derived from an EMBL/GenBank/DDBJ whole genome shotgun (WGS) entry which is preliminary data.</text>
</comment>
<dbReference type="eggNOG" id="COG0534">
    <property type="taxonomic scope" value="Bacteria"/>
</dbReference>
<protein>
    <submittedName>
        <fullName evidence="8">MATE efflux family protein</fullName>
    </submittedName>
</protein>
<keyword evidence="6 7" id="KW-0472">Membrane</keyword>